<name>A0A5B7HS51_PORTR</name>
<organism evidence="1 2">
    <name type="scientific">Portunus trituberculatus</name>
    <name type="common">Swimming crab</name>
    <name type="synonym">Neptunus trituberculatus</name>
    <dbReference type="NCBI Taxonomy" id="210409"/>
    <lineage>
        <taxon>Eukaryota</taxon>
        <taxon>Metazoa</taxon>
        <taxon>Ecdysozoa</taxon>
        <taxon>Arthropoda</taxon>
        <taxon>Crustacea</taxon>
        <taxon>Multicrustacea</taxon>
        <taxon>Malacostraca</taxon>
        <taxon>Eumalacostraca</taxon>
        <taxon>Eucarida</taxon>
        <taxon>Decapoda</taxon>
        <taxon>Pleocyemata</taxon>
        <taxon>Brachyura</taxon>
        <taxon>Eubrachyura</taxon>
        <taxon>Portunoidea</taxon>
        <taxon>Portunidae</taxon>
        <taxon>Portuninae</taxon>
        <taxon>Portunus</taxon>
    </lineage>
</organism>
<proteinExistence type="predicted"/>
<dbReference type="EMBL" id="VSRR010034998">
    <property type="protein sequence ID" value="MPC72579.1"/>
    <property type="molecule type" value="Genomic_DNA"/>
</dbReference>
<sequence length="102" mass="11552">MTLGQSGLQLRDREGNIIRLPSSGRKVDNERFHSLAVTCTWGCRILPGITGKVLRKEVGDSLRVCHRLPGRQQKWQGRCRILPSNSTDFVEDIRKRGAVVNR</sequence>
<dbReference type="Proteomes" id="UP000324222">
    <property type="component" value="Unassembled WGS sequence"/>
</dbReference>
<accession>A0A5B7HS51</accession>
<reference evidence="1 2" key="1">
    <citation type="submission" date="2019-05" db="EMBL/GenBank/DDBJ databases">
        <title>Another draft genome of Portunus trituberculatus and its Hox gene families provides insights of decapod evolution.</title>
        <authorList>
            <person name="Jeong J.-H."/>
            <person name="Song I."/>
            <person name="Kim S."/>
            <person name="Choi T."/>
            <person name="Kim D."/>
            <person name="Ryu S."/>
            <person name="Kim W."/>
        </authorList>
    </citation>
    <scope>NUCLEOTIDE SEQUENCE [LARGE SCALE GENOMIC DNA]</scope>
    <source>
        <tissue evidence="1">Muscle</tissue>
    </source>
</reference>
<protein>
    <submittedName>
        <fullName evidence="1">Uncharacterized protein</fullName>
    </submittedName>
</protein>
<comment type="caution">
    <text evidence="1">The sequence shown here is derived from an EMBL/GenBank/DDBJ whole genome shotgun (WGS) entry which is preliminary data.</text>
</comment>
<keyword evidence="2" id="KW-1185">Reference proteome</keyword>
<gene>
    <name evidence="1" type="ORF">E2C01_066891</name>
</gene>
<evidence type="ECO:0000313" key="2">
    <source>
        <dbReference type="Proteomes" id="UP000324222"/>
    </source>
</evidence>
<dbReference type="AlphaFoldDB" id="A0A5B7HS51"/>
<evidence type="ECO:0000313" key="1">
    <source>
        <dbReference type="EMBL" id="MPC72579.1"/>
    </source>
</evidence>